<organism evidence="20 21">
    <name type="scientific">Nocardia stercoris</name>
    <dbReference type="NCBI Taxonomy" id="2483361"/>
    <lineage>
        <taxon>Bacteria</taxon>
        <taxon>Bacillati</taxon>
        <taxon>Actinomycetota</taxon>
        <taxon>Actinomycetes</taxon>
        <taxon>Mycobacteriales</taxon>
        <taxon>Nocardiaceae</taxon>
        <taxon>Nocardia</taxon>
    </lineage>
</organism>
<keyword evidence="21" id="KW-1185">Reference proteome</keyword>
<dbReference type="PANTHER" id="PTHR43030">
    <property type="entry name" value="PHOSPHOENOLPYRUVATE SYNTHASE"/>
    <property type="match status" value="1"/>
</dbReference>
<evidence type="ECO:0000313" key="21">
    <source>
        <dbReference type="Proteomes" id="UP000279275"/>
    </source>
</evidence>
<dbReference type="OrthoDB" id="9765468at2"/>
<dbReference type="InterPro" id="IPR000121">
    <property type="entry name" value="PEP_util_C"/>
</dbReference>
<comment type="catalytic activity">
    <reaction evidence="14 15">
        <text>pyruvate + ATP + H2O = phosphoenolpyruvate + AMP + phosphate + 2 H(+)</text>
        <dbReference type="Rhea" id="RHEA:11364"/>
        <dbReference type="ChEBI" id="CHEBI:15361"/>
        <dbReference type="ChEBI" id="CHEBI:15377"/>
        <dbReference type="ChEBI" id="CHEBI:15378"/>
        <dbReference type="ChEBI" id="CHEBI:30616"/>
        <dbReference type="ChEBI" id="CHEBI:43474"/>
        <dbReference type="ChEBI" id="CHEBI:58702"/>
        <dbReference type="ChEBI" id="CHEBI:456215"/>
        <dbReference type="EC" id="2.7.9.2"/>
    </reaction>
</comment>
<keyword evidence="11 15" id="KW-0067">ATP-binding</keyword>
<name>A0A3M2L7W1_9NOCA</name>
<reference evidence="20 21" key="1">
    <citation type="submission" date="2018-10" db="EMBL/GenBank/DDBJ databases">
        <title>Isolation from cow dung.</title>
        <authorList>
            <person name="Ling L."/>
        </authorList>
    </citation>
    <scope>NUCLEOTIDE SEQUENCE [LARGE SCALE GENOMIC DNA]</scope>
    <source>
        <strain evidence="20 21">NEAU-LL90</strain>
    </source>
</reference>
<dbReference type="InterPro" id="IPR015813">
    <property type="entry name" value="Pyrv/PenolPyrv_kinase-like_dom"/>
</dbReference>
<dbReference type="GO" id="GO:0046872">
    <property type="term" value="F:metal ion binding"/>
    <property type="evidence" value="ECO:0007669"/>
    <property type="project" value="UniProtKB-KW"/>
</dbReference>
<dbReference type="Gene3D" id="3.50.30.10">
    <property type="entry name" value="Phosphohistidine domain"/>
    <property type="match status" value="1"/>
</dbReference>
<keyword evidence="7 15" id="KW-0808">Transferase</keyword>
<evidence type="ECO:0000259" key="18">
    <source>
        <dbReference type="Pfam" id="PF01326"/>
    </source>
</evidence>
<dbReference type="PROSITE" id="PS00742">
    <property type="entry name" value="PEP_ENZYMES_2"/>
    <property type="match status" value="1"/>
</dbReference>
<dbReference type="AlphaFoldDB" id="A0A3M2L7W1"/>
<dbReference type="InterPro" id="IPR018274">
    <property type="entry name" value="PEP_util_AS"/>
</dbReference>
<dbReference type="EC" id="2.7.9.2" evidence="5 15"/>
<evidence type="ECO:0000259" key="19">
    <source>
        <dbReference type="Pfam" id="PF02896"/>
    </source>
</evidence>
<comment type="function">
    <text evidence="2 15">Catalyzes the phosphorylation of pyruvate to phosphoenolpyruvate.</text>
</comment>
<dbReference type="Gene3D" id="3.30.1490.20">
    <property type="entry name" value="ATP-grasp fold, A domain"/>
    <property type="match status" value="1"/>
</dbReference>
<dbReference type="Gene3D" id="3.20.20.60">
    <property type="entry name" value="Phosphoenolpyruvate-binding domains"/>
    <property type="match status" value="1"/>
</dbReference>
<comment type="pathway">
    <text evidence="3 15">Carbohydrate biosynthesis; gluconeogenesis.</text>
</comment>
<evidence type="ECO:0000256" key="15">
    <source>
        <dbReference type="PIRNR" id="PIRNR000854"/>
    </source>
</evidence>
<dbReference type="InterPro" id="IPR040442">
    <property type="entry name" value="Pyrv_kinase-like_dom_sf"/>
</dbReference>
<dbReference type="SUPFAM" id="SSF56059">
    <property type="entry name" value="Glutathione synthetase ATP-binding domain-like"/>
    <property type="match status" value="1"/>
</dbReference>
<dbReference type="Pfam" id="PF02896">
    <property type="entry name" value="PEP-utilizers_C"/>
    <property type="match status" value="1"/>
</dbReference>
<feature type="region of interest" description="Disordered" evidence="16">
    <location>
        <begin position="327"/>
        <end position="350"/>
    </location>
</feature>
<comment type="cofactor">
    <cofactor evidence="1 15">
        <name>Mg(2+)</name>
        <dbReference type="ChEBI" id="CHEBI:18420"/>
    </cofactor>
</comment>
<dbReference type="Proteomes" id="UP000279275">
    <property type="component" value="Unassembled WGS sequence"/>
</dbReference>
<keyword evidence="8 15" id="KW-0479">Metal-binding</keyword>
<proteinExistence type="inferred from homology"/>
<dbReference type="PIRSF" id="PIRSF000854">
    <property type="entry name" value="PEP_synthase"/>
    <property type="match status" value="1"/>
</dbReference>
<dbReference type="GO" id="GO:0005524">
    <property type="term" value="F:ATP binding"/>
    <property type="evidence" value="ECO:0007669"/>
    <property type="project" value="UniProtKB-KW"/>
</dbReference>
<evidence type="ECO:0000256" key="11">
    <source>
        <dbReference type="ARBA" id="ARBA00022840"/>
    </source>
</evidence>
<evidence type="ECO:0000256" key="16">
    <source>
        <dbReference type="SAM" id="MobiDB-lite"/>
    </source>
</evidence>
<dbReference type="InterPro" id="IPR013815">
    <property type="entry name" value="ATP_grasp_subdomain_1"/>
</dbReference>
<evidence type="ECO:0000256" key="1">
    <source>
        <dbReference type="ARBA" id="ARBA00001946"/>
    </source>
</evidence>
<dbReference type="InterPro" id="IPR008279">
    <property type="entry name" value="PEP-util_enz_mobile_dom"/>
</dbReference>
<accession>A0A3M2L7W1</accession>
<evidence type="ECO:0000256" key="12">
    <source>
        <dbReference type="ARBA" id="ARBA00022842"/>
    </source>
</evidence>
<dbReference type="EMBL" id="RFFH01000003">
    <property type="protein sequence ID" value="RMI33719.1"/>
    <property type="molecule type" value="Genomic_DNA"/>
</dbReference>
<dbReference type="Pfam" id="PF01326">
    <property type="entry name" value="PPDK_N"/>
    <property type="match status" value="1"/>
</dbReference>
<evidence type="ECO:0000256" key="14">
    <source>
        <dbReference type="ARBA" id="ARBA00047700"/>
    </source>
</evidence>
<feature type="domain" description="PEP-utilising enzyme mobile" evidence="17">
    <location>
        <begin position="386"/>
        <end position="456"/>
    </location>
</feature>
<keyword evidence="9 15" id="KW-0547">Nucleotide-binding</keyword>
<dbReference type="UniPathway" id="UPA00138"/>
<feature type="domain" description="Pyruvate phosphate dikinase AMP/ATP-binding" evidence="18">
    <location>
        <begin position="24"/>
        <end position="330"/>
    </location>
</feature>
<evidence type="ECO:0000256" key="2">
    <source>
        <dbReference type="ARBA" id="ARBA00002988"/>
    </source>
</evidence>
<dbReference type="GO" id="GO:0006094">
    <property type="term" value="P:gluconeogenesis"/>
    <property type="evidence" value="ECO:0007669"/>
    <property type="project" value="UniProtKB-UniPathway"/>
</dbReference>
<protein>
    <recommendedName>
        <fullName evidence="6 15">Phosphoenolpyruvate synthase</fullName>
        <shortName evidence="15">PEP synthase</shortName>
        <ecNumber evidence="5 15">2.7.9.2</ecNumber>
    </recommendedName>
    <alternativeName>
        <fullName evidence="13 15">Pyruvate, water dikinase</fullName>
    </alternativeName>
</protein>
<dbReference type="InterPro" id="IPR006319">
    <property type="entry name" value="PEP_synth"/>
</dbReference>
<dbReference type="NCBIfam" id="NF005057">
    <property type="entry name" value="PRK06464.1"/>
    <property type="match status" value="1"/>
</dbReference>
<evidence type="ECO:0000256" key="7">
    <source>
        <dbReference type="ARBA" id="ARBA00022679"/>
    </source>
</evidence>
<dbReference type="PANTHER" id="PTHR43030:SF1">
    <property type="entry name" value="PHOSPHOENOLPYRUVATE SYNTHASE"/>
    <property type="match status" value="1"/>
</dbReference>
<dbReference type="PROSITE" id="PS00370">
    <property type="entry name" value="PEP_ENZYMES_PHOS_SITE"/>
    <property type="match status" value="1"/>
</dbReference>
<evidence type="ECO:0000259" key="17">
    <source>
        <dbReference type="Pfam" id="PF00391"/>
    </source>
</evidence>
<dbReference type="Pfam" id="PF00391">
    <property type="entry name" value="PEP-utilizers"/>
    <property type="match status" value="1"/>
</dbReference>
<dbReference type="SUPFAM" id="SSF51621">
    <property type="entry name" value="Phosphoenolpyruvate/pyruvate domain"/>
    <property type="match status" value="1"/>
</dbReference>
<dbReference type="Gene3D" id="3.30.470.20">
    <property type="entry name" value="ATP-grasp fold, B domain"/>
    <property type="match status" value="1"/>
</dbReference>
<dbReference type="GO" id="GO:0008986">
    <property type="term" value="F:pyruvate, water dikinase activity"/>
    <property type="evidence" value="ECO:0007669"/>
    <property type="project" value="UniProtKB-EC"/>
</dbReference>
<keyword evidence="20" id="KW-0670">Pyruvate</keyword>
<dbReference type="InterPro" id="IPR002192">
    <property type="entry name" value="PPDK_AMP/ATP-bd"/>
</dbReference>
<dbReference type="RefSeq" id="WP_122187911.1">
    <property type="nucleotide sequence ID" value="NZ_RFFH01000003.1"/>
</dbReference>
<evidence type="ECO:0000256" key="10">
    <source>
        <dbReference type="ARBA" id="ARBA00022777"/>
    </source>
</evidence>
<sequence>MTAVEVRADDFLAGFSDLRLSDADRAGGKGANLGELVAAKLPVPPGFVLLRDSYRTTVGHGPHQRELEQQYEAALRTAAGTTTGDLEEQCARLRALVHDSPLDAALRDRVLDAYHALGEDVPVAVRSSAVGEDGAKTSFAGMNVSFTNIHGDEALLAAVIDCWASLFSPRGLTYRARNQMSAMPEMAVVVLRMVRTRASGVVFTAEPATGRRDRMVIEAARGQGEVVVSGATTPDTYLLDSSGPALLSATTGRQEFEVVAGPDGDRRIPLTADDIRDQVLTTDEILAVGRLALRVLEHHHGIPQDIEWAFDDRDLWLVQARPMTALAAEPSPAGTTSASITQTDNEVRPEATPGEAVLVTGLGAAPGQATGAVRVLRSPAEGSTLRDGEILVAPMTDPDWLPTISRAAAVVTDRGGMTCHAAIVARELGVPCVVGTGSGTTALTDGMLVRVDGAAGSVTRATTIPTATTTPRAQAPAPAAEITATKIYVNLALPEVAERVAATDVDGVGLLRAESLLTRALGGMHPRELIARGDQEQFVTRLAGSLHRIAAAFGSRPVIYRAIDMRSNEFRALTGGEKFEPAERNPMIGYRGCYRYVREPELFGLELAALARVRERNPNVHIMIPFVRTRWELAACLDLIDASPLGRDRSLHRWVMAEVPSVLHWLPEYVGLGIDGVSIGSNDLTQLLLGVDRDSEQCAELFDESDPAVLDAIGQIVASARRLGITSSLCGQAPSTRPGFAEHLVRMGITSVSVTPDMVATTRRNVSAAERRMLLEHALTASSRSAEGGAH</sequence>
<comment type="caution">
    <text evidence="20">The sequence shown here is derived from an EMBL/GenBank/DDBJ whole genome shotgun (WGS) entry which is preliminary data.</text>
</comment>
<dbReference type="SUPFAM" id="SSF52009">
    <property type="entry name" value="Phosphohistidine domain"/>
    <property type="match status" value="1"/>
</dbReference>
<keyword evidence="10 15" id="KW-0418">Kinase</keyword>
<evidence type="ECO:0000256" key="5">
    <source>
        <dbReference type="ARBA" id="ARBA00011996"/>
    </source>
</evidence>
<evidence type="ECO:0000256" key="8">
    <source>
        <dbReference type="ARBA" id="ARBA00022723"/>
    </source>
</evidence>
<evidence type="ECO:0000256" key="6">
    <source>
        <dbReference type="ARBA" id="ARBA00021623"/>
    </source>
</evidence>
<dbReference type="InterPro" id="IPR036637">
    <property type="entry name" value="Phosphohistidine_dom_sf"/>
</dbReference>
<evidence type="ECO:0000256" key="4">
    <source>
        <dbReference type="ARBA" id="ARBA00007837"/>
    </source>
</evidence>
<gene>
    <name evidence="20" type="ORF">EBN03_10670</name>
</gene>
<keyword evidence="12 15" id="KW-0460">Magnesium</keyword>
<evidence type="ECO:0000256" key="9">
    <source>
        <dbReference type="ARBA" id="ARBA00022741"/>
    </source>
</evidence>
<dbReference type="InterPro" id="IPR023151">
    <property type="entry name" value="PEP_util_CS"/>
</dbReference>
<comment type="similarity">
    <text evidence="4 15">Belongs to the PEP-utilizing enzyme family.</text>
</comment>
<evidence type="ECO:0000256" key="3">
    <source>
        <dbReference type="ARBA" id="ARBA00004742"/>
    </source>
</evidence>
<feature type="domain" description="PEP-utilising enzyme C-terminal" evidence="19">
    <location>
        <begin position="473"/>
        <end position="769"/>
    </location>
</feature>
<feature type="compositionally biased region" description="Polar residues" evidence="16">
    <location>
        <begin position="333"/>
        <end position="344"/>
    </location>
</feature>
<evidence type="ECO:0000256" key="13">
    <source>
        <dbReference type="ARBA" id="ARBA00033470"/>
    </source>
</evidence>
<evidence type="ECO:0000313" key="20">
    <source>
        <dbReference type="EMBL" id="RMI33719.1"/>
    </source>
</evidence>